<dbReference type="InterPro" id="IPR005302">
    <property type="entry name" value="MoCF_Sase_C"/>
</dbReference>
<dbReference type="SUPFAM" id="SSF50800">
    <property type="entry name" value="PK beta-barrel domain-like"/>
    <property type="match status" value="1"/>
</dbReference>
<dbReference type="EMBL" id="LT607410">
    <property type="protein sequence ID" value="SCF27259.1"/>
    <property type="molecule type" value="Genomic_DNA"/>
</dbReference>
<evidence type="ECO:0000259" key="1">
    <source>
        <dbReference type="PROSITE" id="PS51340"/>
    </source>
</evidence>
<accession>A0A1C4Z2J2</accession>
<dbReference type="Pfam" id="PF03473">
    <property type="entry name" value="MOSC"/>
    <property type="match status" value="1"/>
</dbReference>
<evidence type="ECO:0000313" key="2">
    <source>
        <dbReference type="EMBL" id="SCF27259.1"/>
    </source>
</evidence>
<dbReference type="Proteomes" id="UP000198228">
    <property type="component" value="Chromosome I"/>
</dbReference>
<organism evidence="2 3">
    <name type="scientific">Micromonospora purpureochromogenes</name>
    <dbReference type="NCBI Taxonomy" id="47872"/>
    <lineage>
        <taxon>Bacteria</taxon>
        <taxon>Bacillati</taxon>
        <taxon>Actinomycetota</taxon>
        <taxon>Actinomycetes</taxon>
        <taxon>Micromonosporales</taxon>
        <taxon>Micromonosporaceae</taxon>
        <taxon>Micromonospora</taxon>
    </lineage>
</organism>
<protein>
    <recommendedName>
        <fullName evidence="1">MOSC domain-containing protein</fullName>
    </recommendedName>
</protein>
<dbReference type="GO" id="GO:0030151">
    <property type="term" value="F:molybdenum ion binding"/>
    <property type="evidence" value="ECO:0007669"/>
    <property type="project" value="InterPro"/>
</dbReference>
<dbReference type="GO" id="GO:0030170">
    <property type="term" value="F:pyridoxal phosphate binding"/>
    <property type="evidence" value="ECO:0007669"/>
    <property type="project" value="InterPro"/>
</dbReference>
<evidence type="ECO:0000313" key="3">
    <source>
        <dbReference type="Proteomes" id="UP000198228"/>
    </source>
</evidence>
<dbReference type="RefSeq" id="WP_088962467.1">
    <property type="nucleotide sequence ID" value="NZ_LT607410.1"/>
</dbReference>
<reference evidence="2 3" key="1">
    <citation type="submission" date="2016-06" db="EMBL/GenBank/DDBJ databases">
        <authorList>
            <person name="Kjaerup R.B."/>
            <person name="Dalgaard T.S."/>
            <person name="Juul-Madsen H.R."/>
        </authorList>
    </citation>
    <scope>NUCLEOTIDE SEQUENCE [LARGE SCALE GENOMIC DNA]</scope>
    <source>
        <strain evidence="2 3">DSM 43821</strain>
    </source>
</reference>
<dbReference type="InterPro" id="IPR005303">
    <property type="entry name" value="MOCOS_middle"/>
</dbReference>
<dbReference type="AlphaFoldDB" id="A0A1C4Z2J2"/>
<dbReference type="Pfam" id="PF03476">
    <property type="entry name" value="MOSC_N"/>
    <property type="match status" value="1"/>
</dbReference>
<gene>
    <name evidence="2" type="ORF">GA0074696_3978</name>
</gene>
<sequence>MTGGLGQLWRYPVKSMLGELLTAATVDERGVAGDRRLALVDRATGRVASAKQPRLWRGLLTVRAAGGTPDPVRLTLPDGTVLSTADERAAGVLSGLLGRAVRLTAAVPEDAVLERADPDAVLSAGVTAVTPTTQSRLGGAAPPGSLVDFAPVHLVATATLAALGPVDPVRYRPNLVVDAGPAFVENGWVGRELRVGAELVLRVVAPTPRCAVPTLAHGPLPPDPDALRAAARLNRVVPLPALGSQPCVGAYAVVVRAGRVEVGDPVEVV</sequence>
<dbReference type="GO" id="GO:0003824">
    <property type="term" value="F:catalytic activity"/>
    <property type="evidence" value="ECO:0007669"/>
    <property type="project" value="InterPro"/>
</dbReference>
<dbReference type="PROSITE" id="PS51340">
    <property type="entry name" value="MOSC"/>
    <property type="match status" value="1"/>
</dbReference>
<name>A0A1C4Z2J2_9ACTN</name>
<dbReference type="InterPro" id="IPR011037">
    <property type="entry name" value="Pyrv_Knase-like_insert_dom_sf"/>
</dbReference>
<proteinExistence type="predicted"/>
<feature type="domain" description="MOSC" evidence="1">
    <location>
        <begin position="101"/>
        <end position="269"/>
    </location>
</feature>
<dbReference type="Gene3D" id="2.40.33.20">
    <property type="entry name" value="PK beta-barrel domain-like"/>
    <property type="match status" value="1"/>
</dbReference>